<evidence type="ECO:0000256" key="1">
    <source>
        <dbReference type="SAM" id="Phobius"/>
    </source>
</evidence>
<dbReference type="Pfam" id="PF10969">
    <property type="entry name" value="DUF2771"/>
    <property type="match status" value="1"/>
</dbReference>
<dbReference type="AlphaFoldDB" id="A0A6B8VZ56"/>
<accession>A0A6B8VZ56</accession>
<evidence type="ECO:0000313" key="3">
    <source>
        <dbReference type="Proteomes" id="UP000427071"/>
    </source>
</evidence>
<dbReference type="EMBL" id="CP046452">
    <property type="protein sequence ID" value="QGU02610.1"/>
    <property type="molecule type" value="Genomic_DNA"/>
</dbReference>
<dbReference type="InterPro" id="IPR024495">
    <property type="entry name" value="DUF2771"/>
</dbReference>
<organism evidence="2 3">
    <name type="scientific">Corynebacterium kalinowskii</name>
    <dbReference type="NCBI Taxonomy" id="2675216"/>
    <lineage>
        <taxon>Bacteria</taxon>
        <taxon>Bacillati</taxon>
        <taxon>Actinomycetota</taxon>
        <taxon>Actinomycetes</taxon>
        <taxon>Mycobacteriales</taxon>
        <taxon>Corynebacteriaceae</taxon>
        <taxon>Corynebacterium</taxon>
    </lineage>
</organism>
<evidence type="ECO:0008006" key="4">
    <source>
        <dbReference type="Google" id="ProtNLM"/>
    </source>
</evidence>
<gene>
    <name evidence="2" type="ORF">CKALI_08755</name>
</gene>
<evidence type="ECO:0000313" key="2">
    <source>
        <dbReference type="EMBL" id="QGU02610.1"/>
    </source>
</evidence>
<keyword evidence="1" id="KW-0812">Transmembrane</keyword>
<dbReference type="KEGG" id="ckw:CKALI_08755"/>
<protein>
    <recommendedName>
        <fullName evidence="4">DUF2771 domain-containing protein</fullName>
    </recommendedName>
</protein>
<name>A0A6B8VZ56_9CORY</name>
<keyword evidence="1" id="KW-1133">Transmembrane helix</keyword>
<keyword evidence="1" id="KW-0472">Membrane</keyword>
<proteinExistence type="predicted"/>
<dbReference type="RefSeq" id="WP_156192976.1">
    <property type="nucleotide sequence ID" value="NZ_CP046452.1"/>
</dbReference>
<feature type="transmembrane region" description="Helical" evidence="1">
    <location>
        <begin position="12"/>
        <end position="33"/>
    </location>
</feature>
<sequence length="163" mass="17852">MAAKRKKNLIQFLILIVAVIAVVAGSIAFQNWWNSRPGPEPDQVTIKANGQQIKPYMVCEPGVDCPEGEVPQISVGADDTLKIEVPKDIYDHDWSVLKIYDDPAANSQQYFKSHEAKEVEIKGSADGEPRPRLVVVEVSTVLIGHDAAGVETPYTVVWSINAA</sequence>
<reference evidence="3" key="1">
    <citation type="submission" date="2019-11" db="EMBL/GenBank/DDBJ databases">
        <title>Complete genome sequence of Corynebacterium kalinowskii 1959, a novel Corynebacterium species isolated from soil of a small paddock in Vilsendorf, Germany.</title>
        <authorList>
            <person name="Schaffert L."/>
            <person name="Ruwe M."/>
            <person name="Milse J."/>
            <person name="Hanuschka K."/>
            <person name="Ortseifen V."/>
            <person name="Droste J."/>
            <person name="Brandt D."/>
            <person name="Schlueter L."/>
            <person name="Kutter Y."/>
            <person name="Vinke S."/>
            <person name="Viehoefer P."/>
            <person name="Jacob L."/>
            <person name="Luebke N.-C."/>
            <person name="Schulte-Berndt E."/>
            <person name="Hain C."/>
            <person name="Linder M."/>
            <person name="Schmidt P."/>
            <person name="Wollenschlaeger L."/>
            <person name="Luttermann T."/>
            <person name="Thieme E."/>
            <person name="Hassa J."/>
            <person name="Haak M."/>
            <person name="Wittchen M."/>
            <person name="Mentz A."/>
            <person name="Persicke M."/>
            <person name="Busche T."/>
            <person name="Ruckert C."/>
        </authorList>
    </citation>
    <scope>NUCLEOTIDE SEQUENCE [LARGE SCALE GENOMIC DNA]</scope>
    <source>
        <strain evidence="3">1959</strain>
    </source>
</reference>
<keyword evidence="3" id="KW-1185">Reference proteome</keyword>
<dbReference type="Proteomes" id="UP000427071">
    <property type="component" value="Chromosome"/>
</dbReference>